<dbReference type="STRING" id="1802697.A2925_00550"/>
<feature type="transmembrane region" description="Helical" evidence="1">
    <location>
        <begin position="134"/>
        <end position="159"/>
    </location>
</feature>
<keyword evidence="1" id="KW-0812">Transmembrane</keyword>
<sequence>MNVHPFIVHFPVALLSIYCLMELVRVRYLTSAPYWFYVKGSFVIIGASGAGAAYKSGEWAKELLGDNGLEQLIETHARWAKLSTLLFGLIAILYIAAWISRSETLRKVEEWMGLNNLWLYTALKKTGNYLVDSFLMILPALIGLAGIVITGALGGAIVYGPDIDPFVRTIYDLLF</sequence>
<feature type="transmembrane region" description="Helical" evidence="1">
    <location>
        <begin position="6"/>
        <end position="24"/>
    </location>
</feature>
<protein>
    <recommendedName>
        <fullName evidence="4">DUF2231 domain-containing protein</fullName>
    </recommendedName>
</protein>
<gene>
    <name evidence="2" type="ORF">A2925_00550</name>
</gene>
<evidence type="ECO:0008006" key="4">
    <source>
        <dbReference type="Google" id="ProtNLM"/>
    </source>
</evidence>
<reference evidence="2 3" key="1">
    <citation type="journal article" date="2016" name="Nat. Commun.">
        <title>Thousands of microbial genomes shed light on interconnected biogeochemical processes in an aquifer system.</title>
        <authorList>
            <person name="Anantharaman K."/>
            <person name="Brown C.T."/>
            <person name="Hug L.A."/>
            <person name="Sharon I."/>
            <person name="Castelle C.J."/>
            <person name="Probst A.J."/>
            <person name="Thomas B.C."/>
            <person name="Singh A."/>
            <person name="Wilkins M.J."/>
            <person name="Karaoz U."/>
            <person name="Brodie E.L."/>
            <person name="Williams K.H."/>
            <person name="Hubbard S.S."/>
            <person name="Banfield J.F."/>
        </authorList>
    </citation>
    <scope>NUCLEOTIDE SEQUENCE [LARGE SCALE GENOMIC DNA]</scope>
</reference>
<feature type="transmembrane region" description="Helical" evidence="1">
    <location>
        <begin position="79"/>
        <end position="99"/>
    </location>
</feature>
<feature type="transmembrane region" description="Helical" evidence="1">
    <location>
        <begin position="36"/>
        <end position="54"/>
    </location>
</feature>
<evidence type="ECO:0000256" key="1">
    <source>
        <dbReference type="SAM" id="Phobius"/>
    </source>
</evidence>
<dbReference type="Proteomes" id="UP000178256">
    <property type="component" value="Unassembled WGS sequence"/>
</dbReference>
<name>A0A1F8GN56_9BACT</name>
<evidence type="ECO:0000313" key="2">
    <source>
        <dbReference type="EMBL" id="OGN26098.1"/>
    </source>
</evidence>
<proteinExistence type="predicted"/>
<keyword evidence="1" id="KW-1133">Transmembrane helix</keyword>
<organism evidence="2 3">
    <name type="scientific">Candidatus Yanofskybacteria bacterium RIFCSPLOWO2_01_FULL_44_22</name>
    <dbReference type="NCBI Taxonomy" id="1802697"/>
    <lineage>
        <taxon>Bacteria</taxon>
        <taxon>Candidatus Yanofskyibacteriota</taxon>
    </lineage>
</organism>
<accession>A0A1F8GN56</accession>
<keyword evidence="1" id="KW-0472">Membrane</keyword>
<dbReference type="EMBL" id="MGKL01000010">
    <property type="protein sequence ID" value="OGN26098.1"/>
    <property type="molecule type" value="Genomic_DNA"/>
</dbReference>
<dbReference type="AlphaFoldDB" id="A0A1F8GN56"/>
<evidence type="ECO:0000313" key="3">
    <source>
        <dbReference type="Proteomes" id="UP000178256"/>
    </source>
</evidence>
<comment type="caution">
    <text evidence="2">The sequence shown here is derived from an EMBL/GenBank/DDBJ whole genome shotgun (WGS) entry which is preliminary data.</text>
</comment>